<dbReference type="AlphaFoldDB" id="A0A8X6IHH2"/>
<dbReference type="EMBL" id="BMAO01038057">
    <property type="protein sequence ID" value="GFR22279.1"/>
    <property type="molecule type" value="Genomic_DNA"/>
</dbReference>
<accession>A0A8X6IHH2</accession>
<keyword evidence="2" id="KW-1185">Reference proteome</keyword>
<evidence type="ECO:0000313" key="2">
    <source>
        <dbReference type="Proteomes" id="UP000887116"/>
    </source>
</evidence>
<name>A0A8X6IHH2_TRICU</name>
<organism evidence="1 2">
    <name type="scientific">Trichonephila clavata</name>
    <name type="common">Joro spider</name>
    <name type="synonym">Nephila clavata</name>
    <dbReference type="NCBI Taxonomy" id="2740835"/>
    <lineage>
        <taxon>Eukaryota</taxon>
        <taxon>Metazoa</taxon>
        <taxon>Ecdysozoa</taxon>
        <taxon>Arthropoda</taxon>
        <taxon>Chelicerata</taxon>
        <taxon>Arachnida</taxon>
        <taxon>Araneae</taxon>
        <taxon>Araneomorphae</taxon>
        <taxon>Entelegynae</taxon>
        <taxon>Araneoidea</taxon>
        <taxon>Nephilidae</taxon>
        <taxon>Trichonephila</taxon>
    </lineage>
</organism>
<reference evidence="1" key="1">
    <citation type="submission" date="2020-07" db="EMBL/GenBank/DDBJ databases">
        <title>Multicomponent nature underlies the extraordinary mechanical properties of spider dragline silk.</title>
        <authorList>
            <person name="Kono N."/>
            <person name="Nakamura H."/>
            <person name="Mori M."/>
            <person name="Yoshida Y."/>
            <person name="Ohtoshi R."/>
            <person name="Malay A.D."/>
            <person name="Moran D.A.P."/>
            <person name="Tomita M."/>
            <person name="Numata K."/>
            <person name="Arakawa K."/>
        </authorList>
    </citation>
    <scope>NUCLEOTIDE SEQUENCE</scope>
</reference>
<gene>
    <name evidence="1" type="ORF">TNCT_313271</name>
</gene>
<protein>
    <submittedName>
        <fullName evidence="1">Uncharacterized protein</fullName>
    </submittedName>
</protein>
<dbReference type="Proteomes" id="UP000887116">
    <property type="component" value="Unassembled WGS sequence"/>
</dbReference>
<evidence type="ECO:0000313" key="1">
    <source>
        <dbReference type="EMBL" id="GFR22279.1"/>
    </source>
</evidence>
<proteinExistence type="predicted"/>
<sequence length="72" mass="7938">MSAVALLLVGSPKPNRSSLGRRRKTLIPNLRPASVLRVRSGLGVCEAEGTYKELQINRSCLLPIHDHTDHTH</sequence>
<comment type="caution">
    <text evidence="1">The sequence shown here is derived from an EMBL/GenBank/DDBJ whole genome shotgun (WGS) entry which is preliminary data.</text>
</comment>